<sequence>MPEPLPPNPFDPPSHEHTAYECCLTLEALRSWDVPSEPAAMSRFSPQVAARVLGYALILHLTSPMAMAQEISGYCGNAEFMSGLAYLYVMGVIRMCKGPVSTRRVQPESLPEDIDIAALSNLSQSTDSDARKLVLARDNYRCIVSGNVDTTSLRNGLTTIDLAAGERKTDMELGYIFKTTGDQEQGYIREGLTDAVRRKLGWASSAAAVLERLAGITLVQDIHEVENTFTISPNLHGLWGRLWISLHPITSEDDSSNTYEIHTYPPSENAQYGLPYRTTNTLPSRRYLAFHDACAKVAYLSGAGEVMEQLFWDVGNVRVLAEDGEDRSLLSLALFRSSNL</sequence>
<dbReference type="Proteomes" id="UP001175211">
    <property type="component" value="Unassembled WGS sequence"/>
</dbReference>
<dbReference type="RefSeq" id="XP_060322491.1">
    <property type="nucleotide sequence ID" value="XM_060481058.1"/>
</dbReference>
<evidence type="ECO:0008006" key="3">
    <source>
        <dbReference type="Google" id="ProtNLM"/>
    </source>
</evidence>
<name>A0AA39J6M9_ARMTA</name>
<comment type="caution">
    <text evidence="1">The sequence shown here is derived from an EMBL/GenBank/DDBJ whole genome shotgun (WGS) entry which is preliminary data.</text>
</comment>
<accession>A0AA39J6M9</accession>
<gene>
    <name evidence="1" type="ORF">EV420DRAFT_1770121</name>
</gene>
<dbReference type="EMBL" id="JAUEPS010000116">
    <property type="protein sequence ID" value="KAK0437125.1"/>
    <property type="molecule type" value="Genomic_DNA"/>
</dbReference>
<keyword evidence="2" id="KW-1185">Reference proteome</keyword>
<evidence type="ECO:0000313" key="1">
    <source>
        <dbReference type="EMBL" id="KAK0437125.1"/>
    </source>
</evidence>
<proteinExistence type="predicted"/>
<organism evidence="1 2">
    <name type="scientific">Armillaria tabescens</name>
    <name type="common">Ringless honey mushroom</name>
    <name type="synonym">Agaricus tabescens</name>
    <dbReference type="NCBI Taxonomy" id="1929756"/>
    <lineage>
        <taxon>Eukaryota</taxon>
        <taxon>Fungi</taxon>
        <taxon>Dikarya</taxon>
        <taxon>Basidiomycota</taxon>
        <taxon>Agaricomycotina</taxon>
        <taxon>Agaricomycetes</taxon>
        <taxon>Agaricomycetidae</taxon>
        <taxon>Agaricales</taxon>
        <taxon>Marasmiineae</taxon>
        <taxon>Physalacriaceae</taxon>
        <taxon>Desarmillaria</taxon>
    </lineage>
</organism>
<dbReference type="GeneID" id="85364606"/>
<reference evidence="1" key="1">
    <citation type="submission" date="2023-06" db="EMBL/GenBank/DDBJ databases">
        <authorList>
            <consortium name="Lawrence Berkeley National Laboratory"/>
            <person name="Ahrendt S."/>
            <person name="Sahu N."/>
            <person name="Indic B."/>
            <person name="Wong-Bajracharya J."/>
            <person name="Merenyi Z."/>
            <person name="Ke H.-M."/>
            <person name="Monk M."/>
            <person name="Kocsube S."/>
            <person name="Drula E."/>
            <person name="Lipzen A."/>
            <person name="Balint B."/>
            <person name="Henrissat B."/>
            <person name="Andreopoulos B."/>
            <person name="Martin F.M."/>
            <person name="Harder C.B."/>
            <person name="Rigling D."/>
            <person name="Ford K.L."/>
            <person name="Foster G.D."/>
            <person name="Pangilinan J."/>
            <person name="Papanicolaou A."/>
            <person name="Barry K."/>
            <person name="LaButti K."/>
            <person name="Viragh M."/>
            <person name="Koriabine M."/>
            <person name="Yan M."/>
            <person name="Riley R."/>
            <person name="Champramary S."/>
            <person name="Plett K.L."/>
            <person name="Tsai I.J."/>
            <person name="Slot J."/>
            <person name="Sipos G."/>
            <person name="Plett J."/>
            <person name="Nagy L.G."/>
            <person name="Grigoriev I.V."/>
        </authorList>
    </citation>
    <scope>NUCLEOTIDE SEQUENCE</scope>
    <source>
        <strain evidence="1">CCBAS 213</strain>
    </source>
</reference>
<evidence type="ECO:0000313" key="2">
    <source>
        <dbReference type="Proteomes" id="UP001175211"/>
    </source>
</evidence>
<protein>
    <recommendedName>
        <fullName evidence="3">HNH nuclease domain-containing protein</fullName>
    </recommendedName>
</protein>
<dbReference type="AlphaFoldDB" id="A0AA39J6M9"/>